<keyword evidence="2" id="KW-1185">Reference proteome</keyword>
<sequence>MAIKEFIPVRFELVFPHGAYLNSEVMPVFAYEDGKKLGQAVHPETGERIWSVTVIDGDPELKAAQKAVTVKLIAGVQPVPPAAVPGSPFTPVEFTDMVVKPYVAESGFGGGRGRLTWTIQARDIVAATV</sequence>
<evidence type="ECO:0000313" key="1">
    <source>
        <dbReference type="EMBL" id="GIH10318.1"/>
    </source>
</evidence>
<name>A0A8J3VLM9_9ACTN</name>
<proteinExistence type="predicted"/>
<dbReference type="EMBL" id="BONY01000090">
    <property type="protein sequence ID" value="GIH10318.1"/>
    <property type="molecule type" value="Genomic_DNA"/>
</dbReference>
<gene>
    <name evidence="1" type="ORF">Rhe02_83850</name>
</gene>
<organism evidence="1 2">
    <name type="scientific">Rhizocola hellebori</name>
    <dbReference type="NCBI Taxonomy" id="1392758"/>
    <lineage>
        <taxon>Bacteria</taxon>
        <taxon>Bacillati</taxon>
        <taxon>Actinomycetota</taxon>
        <taxon>Actinomycetes</taxon>
        <taxon>Micromonosporales</taxon>
        <taxon>Micromonosporaceae</taxon>
        <taxon>Rhizocola</taxon>
    </lineage>
</organism>
<comment type="caution">
    <text evidence="1">The sequence shown here is derived from an EMBL/GenBank/DDBJ whole genome shotgun (WGS) entry which is preliminary data.</text>
</comment>
<protein>
    <recommendedName>
        <fullName evidence="3">Plasmid replication, integration and excision activator</fullName>
    </recommendedName>
</protein>
<accession>A0A8J3VLM9</accession>
<evidence type="ECO:0008006" key="3">
    <source>
        <dbReference type="Google" id="ProtNLM"/>
    </source>
</evidence>
<evidence type="ECO:0000313" key="2">
    <source>
        <dbReference type="Proteomes" id="UP000612899"/>
    </source>
</evidence>
<dbReference type="Proteomes" id="UP000612899">
    <property type="component" value="Unassembled WGS sequence"/>
</dbReference>
<dbReference type="AlphaFoldDB" id="A0A8J3VLM9"/>
<dbReference type="RefSeq" id="WP_203914032.1">
    <property type="nucleotide sequence ID" value="NZ_BONY01000090.1"/>
</dbReference>
<reference evidence="1" key="1">
    <citation type="submission" date="2021-01" db="EMBL/GenBank/DDBJ databases">
        <title>Whole genome shotgun sequence of Rhizocola hellebori NBRC 109834.</title>
        <authorList>
            <person name="Komaki H."/>
            <person name="Tamura T."/>
        </authorList>
    </citation>
    <scope>NUCLEOTIDE SEQUENCE</scope>
    <source>
        <strain evidence="1">NBRC 109834</strain>
    </source>
</reference>